<feature type="chain" id="PRO_5012233213" evidence="8">
    <location>
        <begin position="26"/>
        <end position="252"/>
    </location>
</feature>
<dbReference type="InterPro" id="IPR036316">
    <property type="entry name" value="Pili_assmbl_chap_C_dom_sf"/>
</dbReference>
<dbReference type="GO" id="GO:0030288">
    <property type="term" value="C:outer membrane-bounded periplasmic space"/>
    <property type="evidence" value="ECO:0007669"/>
    <property type="project" value="InterPro"/>
</dbReference>
<evidence type="ECO:0000256" key="1">
    <source>
        <dbReference type="ARBA" id="ARBA00004418"/>
    </source>
</evidence>
<comment type="similarity">
    <text evidence="2 7">Belongs to the periplasmic pilus chaperone family.</text>
</comment>
<evidence type="ECO:0000259" key="9">
    <source>
        <dbReference type="Pfam" id="PF00345"/>
    </source>
</evidence>
<dbReference type="RefSeq" id="WP_078003938.1">
    <property type="nucleotide sequence ID" value="NZ_MRUL01000014.1"/>
</dbReference>
<dbReference type="InterPro" id="IPR016147">
    <property type="entry name" value="Pili_assmbl_chaperone_N"/>
</dbReference>
<dbReference type="InterPro" id="IPR001829">
    <property type="entry name" value="Pili_assmbl_chaperone_bac"/>
</dbReference>
<dbReference type="SUPFAM" id="SSF49584">
    <property type="entry name" value="Periplasmic chaperone C-domain"/>
    <property type="match status" value="1"/>
</dbReference>
<evidence type="ECO:0000313" key="11">
    <source>
        <dbReference type="EMBL" id="OON38615.1"/>
    </source>
</evidence>
<evidence type="ECO:0000256" key="5">
    <source>
        <dbReference type="ARBA" id="ARBA00023186"/>
    </source>
</evidence>
<evidence type="ECO:0000256" key="2">
    <source>
        <dbReference type="ARBA" id="ARBA00007399"/>
    </source>
</evidence>
<dbReference type="Pfam" id="PF00345">
    <property type="entry name" value="PapD_N"/>
    <property type="match status" value="1"/>
</dbReference>
<dbReference type="PANTHER" id="PTHR30251">
    <property type="entry name" value="PILUS ASSEMBLY CHAPERONE"/>
    <property type="match status" value="1"/>
</dbReference>
<dbReference type="Gene3D" id="2.60.40.10">
    <property type="entry name" value="Immunoglobulins"/>
    <property type="match status" value="2"/>
</dbReference>
<reference evidence="11 12" key="1">
    <citation type="submission" date="2016-12" db="EMBL/GenBank/DDBJ databases">
        <title>Izhakiella australiana sp. nov. of genus Izhakiella isolated from Australian desert.</title>
        <authorList>
            <person name="Ji M."/>
        </authorList>
    </citation>
    <scope>NUCLEOTIDE SEQUENCE [LARGE SCALE GENOMIC DNA]</scope>
    <source>
        <strain evidence="11 12">D4N98</strain>
    </source>
</reference>
<evidence type="ECO:0000313" key="12">
    <source>
        <dbReference type="Proteomes" id="UP000190667"/>
    </source>
</evidence>
<dbReference type="OrthoDB" id="9131059at2"/>
<evidence type="ECO:0000259" key="10">
    <source>
        <dbReference type="Pfam" id="PF02753"/>
    </source>
</evidence>
<keyword evidence="6" id="KW-0393">Immunoglobulin domain</keyword>
<evidence type="ECO:0000256" key="4">
    <source>
        <dbReference type="ARBA" id="ARBA00022764"/>
    </source>
</evidence>
<dbReference type="GO" id="GO:0071555">
    <property type="term" value="P:cell wall organization"/>
    <property type="evidence" value="ECO:0007669"/>
    <property type="project" value="InterPro"/>
</dbReference>
<dbReference type="STRING" id="1926881.BTJ39_17295"/>
<protein>
    <submittedName>
        <fullName evidence="11">Pilus assembly protein</fullName>
    </submittedName>
</protein>
<comment type="caution">
    <text evidence="11">The sequence shown here is derived from an EMBL/GenBank/DDBJ whole genome shotgun (WGS) entry which is preliminary data.</text>
</comment>
<dbReference type="Pfam" id="PF02753">
    <property type="entry name" value="PapD_C"/>
    <property type="match status" value="1"/>
</dbReference>
<feature type="domain" description="Pili assembly chaperone N-terminal" evidence="9">
    <location>
        <begin position="36"/>
        <end position="165"/>
    </location>
</feature>
<evidence type="ECO:0000256" key="8">
    <source>
        <dbReference type="SAM" id="SignalP"/>
    </source>
</evidence>
<comment type="subcellular location">
    <subcellularLocation>
        <location evidence="1 7">Periplasm</location>
    </subcellularLocation>
</comment>
<dbReference type="Proteomes" id="UP000190667">
    <property type="component" value="Unassembled WGS sequence"/>
</dbReference>
<dbReference type="EMBL" id="MRUL01000014">
    <property type="protein sequence ID" value="OON38615.1"/>
    <property type="molecule type" value="Genomic_DNA"/>
</dbReference>
<evidence type="ECO:0000256" key="6">
    <source>
        <dbReference type="ARBA" id="ARBA00023319"/>
    </source>
</evidence>
<evidence type="ECO:0000256" key="3">
    <source>
        <dbReference type="ARBA" id="ARBA00022729"/>
    </source>
</evidence>
<feature type="domain" description="Pili assembly chaperone C-terminal" evidence="10">
    <location>
        <begin position="188"/>
        <end position="243"/>
    </location>
</feature>
<keyword evidence="5 7" id="KW-0143">Chaperone</keyword>
<dbReference type="InterPro" id="IPR008962">
    <property type="entry name" value="PapD-like_sf"/>
</dbReference>
<dbReference type="PROSITE" id="PS00635">
    <property type="entry name" value="PILI_CHAPERONE"/>
    <property type="match status" value="1"/>
</dbReference>
<dbReference type="SUPFAM" id="SSF49354">
    <property type="entry name" value="PapD-like"/>
    <property type="match status" value="1"/>
</dbReference>
<dbReference type="InterPro" id="IPR013783">
    <property type="entry name" value="Ig-like_fold"/>
</dbReference>
<proteinExistence type="inferred from homology"/>
<dbReference type="PRINTS" id="PR00969">
    <property type="entry name" value="CHAPERONPILI"/>
</dbReference>
<feature type="signal peptide" evidence="8">
    <location>
        <begin position="1"/>
        <end position="25"/>
    </location>
</feature>
<dbReference type="InterPro" id="IPR018046">
    <property type="entry name" value="Pili_assmbl_chaperone_CS"/>
</dbReference>
<keyword evidence="4" id="KW-0574">Periplasm</keyword>
<dbReference type="AlphaFoldDB" id="A0A1S8YI50"/>
<organism evidence="11 12">
    <name type="scientific">Izhakiella australiensis</name>
    <dbReference type="NCBI Taxonomy" id="1926881"/>
    <lineage>
        <taxon>Bacteria</taxon>
        <taxon>Pseudomonadati</taxon>
        <taxon>Pseudomonadota</taxon>
        <taxon>Gammaproteobacteria</taxon>
        <taxon>Enterobacterales</taxon>
        <taxon>Erwiniaceae</taxon>
        <taxon>Izhakiella</taxon>
    </lineage>
</organism>
<evidence type="ECO:0000256" key="7">
    <source>
        <dbReference type="RuleBase" id="RU003918"/>
    </source>
</evidence>
<keyword evidence="3 8" id="KW-0732">Signal</keyword>
<name>A0A1S8YI50_9GAMM</name>
<dbReference type="InterPro" id="IPR050643">
    <property type="entry name" value="Periplasmic_pilus_chap"/>
</dbReference>
<sequence>MNINKFFNVALLSAFITLPPATAFASMDSATQSFSVRLGASRIIFDPATSATTLTVINPQDYPMLVQSELLNEDMKSKAPFVVTPPLMRLDGQQSSRLRIVRTGGSFAADRETLHWLCVKGIPPKAGDAWAKDNANKTDAKDKVSLNVQLSINNCIKLLVRPAAVKGHPDEMMAKLRFERSGGRLRAVNDSPFYMNISSLKVSGVAVKDISYVAPFSAHEFSLPAGTTGARVEWKVVNDYGGESGPYQSNIK</sequence>
<dbReference type="InterPro" id="IPR016148">
    <property type="entry name" value="Pili_assmbl_chaperone_C"/>
</dbReference>
<gene>
    <name evidence="11" type="ORF">BTJ39_17295</name>
</gene>
<accession>A0A1S8YI50</accession>
<dbReference type="PANTHER" id="PTHR30251:SF9">
    <property type="entry name" value="CHAPERONE PROTEIN CAF1M"/>
    <property type="match status" value="1"/>
</dbReference>
<keyword evidence="12" id="KW-1185">Reference proteome</keyword>